<feature type="compositionally biased region" description="Low complexity" evidence="1">
    <location>
        <begin position="9"/>
        <end position="25"/>
    </location>
</feature>
<accession>A0A8H4R455</accession>
<dbReference type="Proteomes" id="UP000521872">
    <property type="component" value="Unassembled WGS sequence"/>
</dbReference>
<dbReference type="AlphaFoldDB" id="A0A8H4R455"/>
<comment type="caution">
    <text evidence="2">The sequence shown here is derived from an EMBL/GenBank/DDBJ whole genome shotgun (WGS) entry which is preliminary data.</text>
</comment>
<evidence type="ECO:0000313" key="2">
    <source>
        <dbReference type="EMBL" id="KAF4622568.1"/>
    </source>
</evidence>
<sequence>MDFLKNKLSGSSNSQTNQGSATGSSQGSGGGFMNNINNSMGGGQAGEKNEDYLDKGVDMFQEHVLHQGPQNNESAMEQAKDEQISDGIRRAYKSSTGRDFPVADK</sequence>
<feature type="region of interest" description="Disordered" evidence="1">
    <location>
        <begin position="1"/>
        <end position="85"/>
    </location>
</feature>
<keyword evidence="3" id="KW-1185">Reference proteome</keyword>
<feature type="compositionally biased region" description="Basic and acidic residues" evidence="1">
    <location>
        <begin position="47"/>
        <end position="65"/>
    </location>
</feature>
<dbReference type="PANTHER" id="PTHR40462:SF1">
    <property type="entry name" value="EXPRESSED PROTEIN"/>
    <property type="match status" value="1"/>
</dbReference>
<evidence type="ECO:0000313" key="3">
    <source>
        <dbReference type="Proteomes" id="UP000521872"/>
    </source>
</evidence>
<evidence type="ECO:0000256" key="1">
    <source>
        <dbReference type="SAM" id="MobiDB-lite"/>
    </source>
</evidence>
<proteinExistence type="predicted"/>
<dbReference type="PANTHER" id="PTHR40462">
    <property type="entry name" value="CHROMOSOME 1, WHOLE GENOME SHOTGUN SEQUENCE"/>
    <property type="match status" value="1"/>
</dbReference>
<organism evidence="2 3">
    <name type="scientific">Agrocybe pediades</name>
    <dbReference type="NCBI Taxonomy" id="84607"/>
    <lineage>
        <taxon>Eukaryota</taxon>
        <taxon>Fungi</taxon>
        <taxon>Dikarya</taxon>
        <taxon>Basidiomycota</taxon>
        <taxon>Agaricomycotina</taxon>
        <taxon>Agaricomycetes</taxon>
        <taxon>Agaricomycetidae</taxon>
        <taxon>Agaricales</taxon>
        <taxon>Agaricineae</taxon>
        <taxon>Strophariaceae</taxon>
        <taxon>Agrocybe</taxon>
    </lineage>
</organism>
<name>A0A8H4R455_9AGAR</name>
<evidence type="ECO:0008006" key="4">
    <source>
        <dbReference type="Google" id="ProtNLM"/>
    </source>
</evidence>
<reference evidence="2 3" key="1">
    <citation type="submission" date="2019-12" db="EMBL/GenBank/DDBJ databases">
        <authorList>
            <person name="Floudas D."/>
            <person name="Bentzer J."/>
            <person name="Ahren D."/>
            <person name="Johansson T."/>
            <person name="Persson P."/>
            <person name="Tunlid A."/>
        </authorList>
    </citation>
    <scope>NUCLEOTIDE SEQUENCE [LARGE SCALE GENOMIC DNA]</scope>
    <source>
        <strain evidence="2 3">CBS 102.39</strain>
    </source>
</reference>
<protein>
    <recommendedName>
        <fullName evidence="4">DNA damage-responsive protein 48</fullName>
    </recommendedName>
</protein>
<dbReference type="EMBL" id="JAACJL010000002">
    <property type="protein sequence ID" value="KAF4622568.1"/>
    <property type="molecule type" value="Genomic_DNA"/>
</dbReference>
<gene>
    <name evidence="2" type="ORF">D9613_009611</name>
</gene>